<feature type="transmembrane region" description="Helical" evidence="1">
    <location>
        <begin position="235"/>
        <end position="254"/>
    </location>
</feature>
<accession>L1QNJ7</accession>
<gene>
    <name evidence="2" type="ORF">HMPREF0216_00203</name>
</gene>
<evidence type="ECO:0000256" key="1">
    <source>
        <dbReference type="SAM" id="Phobius"/>
    </source>
</evidence>
<reference evidence="2 3" key="1">
    <citation type="submission" date="2012-05" db="EMBL/GenBank/DDBJ databases">
        <authorList>
            <person name="Weinstock G."/>
            <person name="Sodergren E."/>
            <person name="Lobos E.A."/>
            <person name="Fulton L."/>
            <person name="Fulton R."/>
            <person name="Courtney L."/>
            <person name="Fronick C."/>
            <person name="O'Laughlin M."/>
            <person name="Godfrey J."/>
            <person name="Wilson R.M."/>
            <person name="Miner T."/>
            <person name="Farmer C."/>
            <person name="Delehaunty K."/>
            <person name="Cordes M."/>
            <person name="Minx P."/>
            <person name="Tomlinson C."/>
            <person name="Chen J."/>
            <person name="Wollam A."/>
            <person name="Pepin K.H."/>
            <person name="Bhonagiri V."/>
            <person name="Zhang X."/>
            <person name="Suruliraj S."/>
            <person name="Warren W."/>
            <person name="Mitreva M."/>
            <person name="Mardis E.R."/>
            <person name="Wilson R.K."/>
        </authorList>
    </citation>
    <scope>NUCLEOTIDE SEQUENCE [LARGE SCALE GENOMIC DNA]</scope>
    <source>
        <strain evidence="2 3">DSM 1785</strain>
    </source>
</reference>
<protein>
    <submittedName>
        <fullName evidence="2">Uncharacterized protein</fullName>
    </submittedName>
</protein>
<dbReference type="OrthoDB" id="10001193at2"/>
<keyword evidence="1" id="KW-0812">Transmembrane</keyword>
<dbReference type="Proteomes" id="UP000010420">
    <property type="component" value="Unassembled WGS sequence"/>
</dbReference>
<proteinExistence type="predicted"/>
<evidence type="ECO:0000313" key="2">
    <source>
        <dbReference type="EMBL" id="EKY29496.1"/>
    </source>
</evidence>
<dbReference type="AlphaFoldDB" id="L1QNJ7"/>
<dbReference type="EMBL" id="AMEZ01000007">
    <property type="protein sequence ID" value="EKY29496.1"/>
    <property type="molecule type" value="Genomic_DNA"/>
</dbReference>
<keyword evidence="1" id="KW-0472">Membrane</keyword>
<comment type="caution">
    <text evidence="2">The sequence shown here is derived from an EMBL/GenBank/DDBJ whole genome shotgun (WGS) entry which is preliminary data.</text>
</comment>
<dbReference type="PATRIC" id="fig|545697.3.peg.200"/>
<sequence length="258" mass="29671">MRKVIRIFLFGVIFMNLLTVKAFTEELSYINNSLRELCISEEYSEKILNYIDELKITESDLNNIISDSVAVYNDFSEKSKDGISISELVNAYNDINEIAENLNLDIGINIINKEIEIKNKSTNEIIFKVNEKDANEYYDNFKELSMNEDEYNDLLNFAKKNIISDDNKCIENEENIASSYIHNEDRDDILKEADDLLNEIFNNSNLLIDSKEEDEDIATFTENDINVLLNRKIQGGVFIILVGCTLLSIILGFISKIN</sequence>
<keyword evidence="1" id="KW-1133">Transmembrane helix</keyword>
<name>L1QNJ7_9CLOT</name>
<dbReference type="STRING" id="545697.HMPREF0216_00203"/>
<dbReference type="HOGENOM" id="CLU_1076472_0_0_9"/>
<organism evidence="2 3">
    <name type="scientific">Clostridium celatum DSM 1785</name>
    <dbReference type="NCBI Taxonomy" id="545697"/>
    <lineage>
        <taxon>Bacteria</taxon>
        <taxon>Bacillati</taxon>
        <taxon>Bacillota</taxon>
        <taxon>Clostridia</taxon>
        <taxon>Eubacteriales</taxon>
        <taxon>Clostridiaceae</taxon>
        <taxon>Clostridium</taxon>
    </lineage>
</organism>
<evidence type="ECO:0000313" key="3">
    <source>
        <dbReference type="Proteomes" id="UP000010420"/>
    </source>
</evidence>
<dbReference type="RefSeq" id="WP_005210040.1">
    <property type="nucleotide sequence ID" value="NZ_KB291602.1"/>
</dbReference>
<keyword evidence="3" id="KW-1185">Reference proteome</keyword>